<evidence type="ECO:0000256" key="4">
    <source>
        <dbReference type="RuleBase" id="RU367098"/>
    </source>
</evidence>
<comment type="subcellular location">
    <subcellularLocation>
        <location evidence="4">Membrane</location>
        <topology evidence="4">Multi-pass membrane protein</topology>
    </subcellularLocation>
</comment>
<feature type="compositionally biased region" description="Basic and acidic residues" evidence="5">
    <location>
        <begin position="200"/>
        <end position="212"/>
    </location>
</feature>
<comment type="similarity">
    <text evidence="4">Belongs to the AIM11 family.</text>
</comment>
<dbReference type="PANTHER" id="PTHR39136">
    <property type="entry name" value="ALTERED INHERITANCE OF MITOCHONDRIA PROTEIN 11"/>
    <property type="match status" value="1"/>
</dbReference>
<comment type="caution">
    <text evidence="6">The sequence shown here is derived from an EMBL/GenBank/DDBJ whole genome shotgun (WGS) entry which is preliminary data.</text>
</comment>
<proteinExistence type="inferred from homology"/>
<feature type="region of interest" description="Disordered" evidence="5">
    <location>
        <begin position="162"/>
        <end position="219"/>
    </location>
</feature>
<keyword evidence="7" id="KW-1185">Reference proteome</keyword>
<gene>
    <name evidence="4" type="primary">AIM11</name>
    <name evidence="6" type="ORF">N7G274_004092</name>
</gene>
<keyword evidence="2 4" id="KW-1133">Transmembrane helix</keyword>
<sequence length="219" mass="24364">MAFLQRPSIPNMSIQDPQQPSSEPTPEPQPSRSLTSPRSRKQLTLFLAGASFLTLSGLITRRQVARRHLSTIPRFYQPSNRPPPVPVSGAFEAFEALNLATINVVSFMMMLTGGVLWAFDISSMDDLRREVRGGLGVDGSGRFGADVEEEFEEWVASVLQRKEDKERSRTTTTTTTKGGEGKVQRAVRQAREDGEEGEHIEERLPAVEDRITNGRGKPR</sequence>
<dbReference type="Proteomes" id="UP001590950">
    <property type="component" value="Unassembled WGS sequence"/>
</dbReference>
<evidence type="ECO:0000256" key="5">
    <source>
        <dbReference type="SAM" id="MobiDB-lite"/>
    </source>
</evidence>
<dbReference type="InterPro" id="IPR038814">
    <property type="entry name" value="AIM11"/>
</dbReference>
<name>A0ABR4AB96_9LECA</name>
<organism evidence="6 7">
    <name type="scientific">Stereocaulon virgatum</name>
    <dbReference type="NCBI Taxonomy" id="373712"/>
    <lineage>
        <taxon>Eukaryota</taxon>
        <taxon>Fungi</taxon>
        <taxon>Dikarya</taxon>
        <taxon>Ascomycota</taxon>
        <taxon>Pezizomycotina</taxon>
        <taxon>Lecanoromycetes</taxon>
        <taxon>OSLEUM clade</taxon>
        <taxon>Lecanoromycetidae</taxon>
        <taxon>Lecanorales</taxon>
        <taxon>Lecanorineae</taxon>
        <taxon>Stereocaulaceae</taxon>
        <taxon>Stereocaulon</taxon>
    </lineage>
</organism>
<keyword evidence="1 4" id="KW-0812">Transmembrane</keyword>
<feature type="transmembrane region" description="Helical" evidence="4">
    <location>
        <begin position="96"/>
        <end position="119"/>
    </location>
</feature>
<evidence type="ECO:0000256" key="1">
    <source>
        <dbReference type="ARBA" id="ARBA00022692"/>
    </source>
</evidence>
<evidence type="ECO:0000313" key="7">
    <source>
        <dbReference type="Proteomes" id="UP001590950"/>
    </source>
</evidence>
<dbReference type="EMBL" id="JBEFKJ010000012">
    <property type="protein sequence ID" value="KAL2043033.1"/>
    <property type="molecule type" value="Genomic_DNA"/>
</dbReference>
<reference evidence="6 7" key="1">
    <citation type="submission" date="2024-09" db="EMBL/GenBank/DDBJ databases">
        <title>Rethinking Asexuality: The Enigmatic Case of Functional Sexual Genes in Lepraria (Stereocaulaceae).</title>
        <authorList>
            <person name="Doellman M."/>
            <person name="Sun Y."/>
            <person name="Barcenas-Pena A."/>
            <person name="Lumbsch H.T."/>
            <person name="Grewe F."/>
        </authorList>
    </citation>
    <scope>NUCLEOTIDE SEQUENCE [LARGE SCALE GENOMIC DNA]</scope>
    <source>
        <strain evidence="6 7">Mercado 3170</strain>
    </source>
</reference>
<evidence type="ECO:0000256" key="2">
    <source>
        <dbReference type="ARBA" id="ARBA00022989"/>
    </source>
</evidence>
<accession>A0ABR4AB96</accession>
<evidence type="ECO:0000313" key="6">
    <source>
        <dbReference type="EMBL" id="KAL2043033.1"/>
    </source>
</evidence>
<dbReference type="PANTHER" id="PTHR39136:SF1">
    <property type="entry name" value="ALTERED INHERITANCE OF MITOCHONDRIA PROTEIN 11"/>
    <property type="match status" value="1"/>
</dbReference>
<keyword evidence="3 4" id="KW-0472">Membrane</keyword>
<feature type="region of interest" description="Disordered" evidence="5">
    <location>
        <begin position="1"/>
        <end position="38"/>
    </location>
</feature>
<protein>
    <recommendedName>
        <fullName evidence="4">Altered inheritance of mitochondria protein 11</fullName>
    </recommendedName>
</protein>
<feature type="transmembrane region" description="Helical" evidence="4">
    <location>
        <begin position="43"/>
        <end position="60"/>
    </location>
</feature>
<evidence type="ECO:0000256" key="3">
    <source>
        <dbReference type="ARBA" id="ARBA00023136"/>
    </source>
</evidence>